<dbReference type="PROSITE" id="PS50011">
    <property type="entry name" value="PROTEIN_KINASE_DOM"/>
    <property type="match status" value="1"/>
</dbReference>
<reference evidence="5" key="3">
    <citation type="journal article" date="2019" name="G3 (Bethesda)">
        <title>Hybrid Assembly of the Genome of the Entomopathogenic Nematode Steinernema carpocapsae Identifies the X-Chromosome.</title>
        <authorList>
            <person name="Serra L."/>
            <person name="Macchietto M."/>
            <person name="Macias-Munoz A."/>
            <person name="McGill C.J."/>
            <person name="Rodriguez I.M."/>
            <person name="Rodriguez B."/>
            <person name="Murad R."/>
            <person name="Mortazavi A."/>
        </authorList>
    </citation>
    <scope>NUCLEOTIDE SEQUENCE [LARGE SCALE GENOMIC DNA]</scope>
    <source>
        <strain evidence="5">ALL</strain>
    </source>
</reference>
<protein>
    <recommendedName>
        <fullName evidence="4">Protein kinase domain-containing protein</fullName>
    </recommendedName>
</protein>
<dbReference type="OrthoDB" id="193931at2759"/>
<dbReference type="GO" id="GO:0035556">
    <property type="term" value="P:intracellular signal transduction"/>
    <property type="evidence" value="ECO:0007669"/>
    <property type="project" value="TreeGrafter"/>
</dbReference>
<dbReference type="SMART" id="SM00220">
    <property type="entry name" value="S_TKc"/>
    <property type="match status" value="1"/>
</dbReference>
<evidence type="ECO:0000256" key="2">
    <source>
        <dbReference type="ARBA" id="ARBA00022741"/>
    </source>
</evidence>
<dbReference type="PANTHER" id="PTHR24346">
    <property type="entry name" value="MAP/MICROTUBULE AFFINITY-REGULATING KINASE"/>
    <property type="match status" value="1"/>
</dbReference>
<dbReference type="GO" id="GO:0005737">
    <property type="term" value="C:cytoplasm"/>
    <property type="evidence" value="ECO:0007669"/>
    <property type="project" value="TreeGrafter"/>
</dbReference>
<evidence type="ECO:0000256" key="3">
    <source>
        <dbReference type="ARBA" id="ARBA00022840"/>
    </source>
</evidence>
<evidence type="ECO:0000259" key="4">
    <source>
        <dbReference type="PROSITE" id="PS50011"/>
    </source>
</evidence>
<reference evidence="5" key="2">
    <citation type="journal article" date="2015" name="Genome Biol.">
        <title>Comparative genomics of Steinernema reveals deeply conserved gene regulatory networks.</title>
        <authorList>
            <person name="Dillman A.R."/>
            <person name="Macchietto M."/>
            <person name="Porter C.F."/>
            <person name="Rogers A."/>
            <person name="Williams B."/>
            <person name="Antoshechkin I."/>
            <person name="Lee M.M."/>
            <person name="Goodwin Z."/>
            <person name="Lu X."/>
            <person name="Lewis E.E."/>
            <person name="Goodrich-Blair H."/>
            <person name="Stock S.P."/>
            <person name="Adams B.J."/>
            <person name="Sternberg P.W."/>
            <person name="Mortazavi A."/>
        </authorList>
    </citation>
    <scope>NUCLEOTIDE SEQUENCE [LARGE SCALE GENOMIC DNA]</scope>
    <source>
        <strain evidence="5">ALL</strain>
    </source>
</reference>
<dbReference type="InterPro" id="IPR000719">
    <property type="entry name" value="Prot_kinase_dom"/>
</dbReference>
<name>A0A4U8V1V9_STECR</name>
<dbReference type="SUPFAM" id="SSF56112">
    <property type="entry name" value="Protein kinase-like (PK-like)"/>
    <property type="match status" value="1"/>
</dbReference>
<feature type="domain" description="Protein kinase" evidence="4">
    <location>
        <begin position="1"/>
        <end position="139"/>
    </location>
</feature>
<keyword evidence="2" id="KW-0547">Nucleotide-binding</keyword>
<dbReference type="Gene3D" id="1.10.510.10">
    <property type="entry name" value="Transferase(Phosphotransferase) domain 1"/>
    <property type="match status" value="1"/>
</dbReference>
<dbReference type="GO" id="GO:0005524">
    <property type="term" value="F:ATP binding"/>
    <property type="evidence" value="ECO:0007669"/>
    <property type="project" value="UniProtKB-KW"/>
</dbReference>
<dbReference type="AlphaFoldDB" id="A0A4U8V1V9"/>
<accession>A0A4U8V1V9</accession>
<comment type="cofactor">
    <cofactor evidence="1">
        <name>Mg(2+)</name>
        <dbReference type="ChEBI" id="CHEBI:18420"/>
    </cofactor>
</comment>
<reference evidence="5" key="1">
    <citation type="submission" date="2013-11" db="EMBL/GenBank/DDBJ databases">
        <authorList>
            <person name="Sternberg P."/>
            <person name="Dillman A."/>
            <person name="Macchietto M."/>
        </authorList>
    </citation>
    <scope>NUCLEOTIDE SEQUENCE</scope>
    <source>
        <strain evidence="5">ALL</strain>
    </source>
</reference>
<dbReference type="InterPro" id="IPR011009">
    <property type="entry name" value="Kinase-like_dom_sf"/>
</dbReference>
<evidence type="ECO:0000256" key="1">
    <source>
        <dbReference type="ARBA" id="ARBA00001946"/>
    </source>
</evidence>
<dbReference type="PANTHER" id="PTHR24346:SF30">
    <property type="entry name" value="MATERNAL EMBRYONIC LEUCINE ZIPPER KINASE"/>
    <property type="match status" value="1"/>
</dbReference>
<keyword evidence="3" id="KW-0067">ATP-binding</keyword>
<proteinExistence type="predicted"/>
<dbReference type="FunFam" id="1.10.510.10:FF:000571">
    <property type="entry name" value="Maternal embryonic leucine zipper kinase"/>
    <property type="match status" value="1"/>
</dbReference>
<dbReference type="GO" id="GO:0004674">
    <property type="term" value="F:protein serine/threonine kinase activity"/>
    <property type="evidence" value="ECO:0007669"/>
    <property type="project" value="TreeGrafter"/>
</dbReference>
<gene>
    <name evidence="5" type="ORF">L596_006293</name>
</gene>
<evidence type="ECO:0000313" key="5">
    <source>
        <dbReference type="EMBL" id="TMS39822.1"/>
    </source>
</evidence>
<dbReference type="Pfam" id="PF00069">
    <property type="entry name" value="Pkinase"/>
    <property type="match status" value="1"/>
</dbReference>
<dbReference type="STRING" id="34508.A0A4U8V1V9"/>
<sequence length="139" mass="16141">MSSLTKGFLSLTDRSSLRIRIPARIVKLATHLLTGQQVAIKIIDKKAIGDDLPRVKTELDALKKLCHQHICRLYQYIETEHKFYVVMEYCSGGELFDYIVRKNRLEESEARHFFRQLVQAMAYVHASGFAHRDLKPTYT</sequence>
<organism evidence="5">
    <name type="scientific">Steinernema carpocapsae</name>
    <name type="common">Entomopathogenic nematode</name>
    <dbReference type="NCBI Taxonomy" id="34508"/>
    <lineage>
        <taxon>Eukaryota</taxon>
        <taxon>Metazoa</taxon>
        <taxon>Ecdysozoa</taxon>
        <taxon>Nematoda</taxon>
        <taxon>Chromadorea</taxon>
        <taxon>Rhabditida</taxon>
        <taxon>Tylenchina</taxon>
        <taxon>Panagrolaimomorpha</taxon>
        <taxon>Strongyloidoidea</taxon>
        <taxon>Steinernematidae</taxon>
        <taxon>Steinernema</taxon>
    </lineage>
</organism>
<comment type="caution">
    <text evidence="5">The sequence shown here is derived from an EMBL/GenBank/DDBJ whole genome shotgun (WGS) entry which is preliminary data.</text>
</comment>
<dbReference type="EMBL" id="AZBU02000001">
    <property type="protein sequence ID" value="TMS39822.1"/>
    <property type="molecule type" value="Genomic_DNA"/>
</dbReference>